<sequence>MAVRVYCNNPHELLESIRTAINTGEVETWKVDSDGDFTHSPTQWAHLAWMRPTIFDDHIAFNILGTKTKKMSKMVYGVYHGRFIEMMLVHFDLQFTRASATALPTSSDFV</sequence>
<name>A0AAV5N9F6_9PROT</name>
<reference evidence="2" key="1">
    <citation type="journal article" date="2019" name="Int. J. Syst. Evol. Microbiol.">
        <title>The Global Catalogue of Microorganisms (GCM) 10K type strain sequencing project: providing services to taxonomists for standard genome sequencing and annotation.</title>
        <authorList>
            <consortium name="The Broad Institute Genomics Platform"/>
            <consortium name="The Broad Institute Genome Sequencing Center for Infectious Disease"/>
            <person name="Wu L."/>
            <person name="Ma J."/>
        </authorList>
    </citation>
    <scope>NUCLEOTIDE SEQUENCE [LARGE SCALE GENOMIC DNA]</scope>
    <source>
        <strain evidence="2">NBRC 3267</strain>
    </source>
</reference>
<keyword evidence="2" id="KW-1185">Reference proteome</keyword>
<evidence type="ECO:0000313" key="1">
    <source>
        <dbReference type="EMBL" id="GLQ61256.1"/>
    </source>
</evidence>
<dbReference type="Proteomes" id="UP001156614">
    <property type="component" value="Unassembled WGS sequence"/>
</dbReference>
<evidence type="ECO:0000313" key="2">
    <source>
        <dbReference type="Proteomes" id="UP001156614"/>
    </source>
</evidence>
<proteinExistence type="predicted"/>
<dbReference type="AlphaFoldDB" id="A0AAV5N9F6"/>
<comment type="caution">
    <text evidence="1">The sequence shown here is derived from an EMBL/GenBank/DDBJ whole genome shotgun (WGS) entry which is preliminary data.</text>
</comment>
<organism evidence="1 2">
    <name type="scientific">Gluconobacter cerinus</name>
    <dbReference type="NCBI Taxonomy" id="38307"/>
    <lineage>
        <taxon>Bacteria</taxon>
        <taxon>Pseudomonadati</taxon>
        <taxon>Pseudomonadota</taxon>
        <taxon>Alphaproteobacteria</taxon>
        <taxon>Acetobacterales</taxon>
        <taxon>Acetobacteraceae</taxon>
        <taxon>Gluconobacter</taxon>
    </lineage>
</organism>
<accession>A0AAV5N9F6</accession>
<dbReference type="EMBL" id="BSNU01000001">
    <property type="protein sequence ID" value="GLQ61256.1"/>
    <property type="molecule type" value="Genomic_DNA"/>
</dbReference>
<protein>
    <submittedName>
        <fullName evidence="1">Uncharacterized protein</fullName>
    </submittedName>
</protein>
<gene>
    <name evidence="1" type="ORF">GCM10007867_01010</name>
</gene>